<dbReference type="GO" id="GO:0000976">
    <property type="term" value="F:transcription cis-regulatory region binding"/>
    <property type="evidence" value="ECO:0007669"/>
    <property type="project" value="TreeGrafter"/>
</dbReference>
<evidence type="ECO:0000256" key="2">
    <source>
        <dbReference type="ARBA" id="ARBA00023125"/>
    </source>
</evidence>
<dbReference type="InterPro" id="IPR020449">
    <property type="entry name" value="Tscrpt_reg_AraC-type_HTH"/>
</dbReference>
<protein>
    <submittedName>
        <fullName evidence="5">AraC family transcriptional regulator</fullName>
    </submittedName>
</protein>
<dbReference type="EMBL" id="JACJUD010000006">
    <property type="protein sequence ID" value="MBB2496959.1"/>
    <property type="molecule type" value="Genomic_DNA"/>
</dbReference>
<dbReference type="Pfam" id="PF12625">
    <property type="entry name" value="Arabinose_bd"/>
    <property type="match status" value="1"/>
</dbReference>
<feature type="domain" description="HTH araC/xylS-type" evidence="4">
    <location>
        <begin position="245"/>
        <end position="342"/>
    </location>
</feature>
<dbReference type="Proteomes" id="UP000542720">
    <property type="component" value="Unassembled WGS sequence"/>
</dbReference>
<dbReference type="PANTHER" id="PTHR47894">
    <property type="entry name" value="HTH-TYPE TRANSCRIPTIONAL REGULATOR GADX"/>
    <property type="match status" value="1"/>
</dbReference>
<keyword evidence="6" id="KW-1185">Reference proteome</keyword>
<proteinExistence type="predicted"/>
<organism evidence="5 6">
    <name type="scientific">Aquipseudomonas ullengensis</name>
    <dbReference type="NCBI Taxonomy" id="2759166"/>
    <lineage>
        <taxon>Bacteria</taxon>
        <taxon>Pseudomonadati</taxon>
        <taxon>Pseudomonadota</taxon>
        <taxon>Gammaproteobacteria</taxon>
        <taxon>Pseudomonadales</taxon>
        <taxon>Pseudomonadaceae</taxon>
        <taxon>Aquipseudomonas</taxon>
    </lineage>
</organism>
<dbReference type="GO" id="GO:0005829">
    <property type="term" value="C:cytosol"/>
    <property type="evidence" value="ECO:0007669"/>
    <property type="project" value="TreeGrafter"/>
</dbReference>
<dbReference type="GO" id="GO:0003700">
    <property type="term" value="F:DNA-binding transcription factor activity"/>
    <property type="evidence" value="ECO:0007669"/>
    <property type="project" value="InterPro"/>
</dbReference>
<evidence type="ECO:0000256" key="3">
    <source>
        <dbReference type="ARBA" id="ARBA00023163"/>
    </source>
</evidence>
<comment type="caution">
    <text evidence="5">The sequence shown here is derived from an EMBL/GenBank/DDBJ whole genome shotgun (WGS) entry which is preliminary data.</text>
</comment>
<gene>
    <name evidence="5" type="ORF">H3H51_18190</name>
</gene>
<evidence type="ECO:0000256" key="1">
    <source>
        <dbReference type="ARBA" id="ARBA00023015"/>
    </source>
</evidence>
<dbReference type="PROSITE" id="PS01124">
    <property type="entry name" value="HTH_ARAC_FAMILY_2"/>
    <property type="match status" value="1"/>
</dbReference>
<dbReference type="SMART" id="SM00342">
    <property type="entry name" value="HTH_ARAC"/>
    <property type="match status" value="1"/>
</dbReference>
<keyword evidence="1" id="KW-0805">Transcription regulation</keyword>
<evidence type="ECO:0000259" key="4">
    <source>
        <dbReference type="PROSITE" id="PS01124"/>
    </source>
</evidence>
<accession>A0A7W4LPI0</accession>
<sequence length="349" mass="39525">MPSIHGEFWQAAPLTHSATLRRLLYEALTELGRDPTEIYRSTNQHRRLPAPPIDGRLSHDEAPLFWSAMDGLTGDPDIGLHLGEVMKPRLLDVVGYLMLASRDFEEALRSFLRFQHILAGGFNAQLQVDGEQARLIIDLNYQGFASLRQQMECLAMLFLKLLRFISDDEFHLAAVQFRHPRPRRLGEHRRLLGVLPAFACAHDALLFPATLLKRPSRTANPTLHRLLWQHAEEQLAELVENELLNRLRYLLGLRLGQADCSLQACADELGLSAGALQRGLTAQGSNLRQVREVVQQARAHELLQGGQSIRDVARACGFAELSPFYRAFRRWYGITPEAYRARLLKTEDG</sequence>
<dbReference type="SUPFAM" id="SSF46689">
    <property type="entry name" value="Homeodomain-like"/>
    <property type="match status" value="1"/>
</dbReference>
<keyword evidence="2" id="KW-0238">DNA-binding</keyword>
<dbReference type="InterPro" id="IPR018060">
    <property type="entry name" value="HTH_AraC"/>
</dbReference>
<evidence type="ECO:0000313" key="5">
    <source>
        <dbReference type="EMBL" id="MBB2496959.1"/>
    </source>
</evidence>
<evidence type="ECO:0000313" key="6">
    <source>
        <dbReference type="Proteomes" id="UP000542720"/>
    </source>
</evidence>
<name>A0A7W4LPI0_9GAMM</name>
<reference evidence="5 6" key="1">
    <citation type="submission" date="2020-08" db="EMBL/GenBank/DDBJ databases">
        <authorList>
            <person name="Kim C.M."/>
        </authorList>
    </citation>
    <scope>NUCLEOTIDE SEQUENCE [LARGE SCALE GENOMIC DNA]</scope>
    <source>
        <strain evidence="5 6">UL070</strain>
    </source>
</reference>
<keyword evidence="3" id="KW-0804">Transcription</keyword>
<dbReference type="PANTHER" id="PTHR47894:SF1">
    <property type="entry name" value="HTH-TYPE TRANSCRIPTIONAL REGULATOR VQSM"/>
    <property type="match status" value="1"/>
</dbReference>
<dbReference type="InterPro" id="IPR032687">
    <property type="entry name" value="AraC-type_N"/>
</dbReference>
<dbReference type="PRINTS" id="PR00032">
    <property type="entry name" value="HTHARAC"/>
</dbReference>
<dbReference type="InterPro" id="IPR009057">
    <property type="entry name" value="Homeodomain-like_sf"/>
</dbReference>
<dbReference type="Gene3D" id="1.10.10.60">
    <property type="entry name" value="Homeodomain-like"/>
    <property type="match status" value="1"/>
</dbReference>
<dbReference type="AlphaFoldDB" id="A0A7W4LPI0"/>
<dbReference type="Pfam" id="PF12833">
    <property type="entry name" value="HTH_18"/>
    <property type="match status" value="1"/>
</dbReference>
<dbReference type="RefSeq" id="WP_183090484.1">
    <property type="nucleotide sequence ID" value="NZ_JACJUD010000006.1"/>
</dbReference>